<comment type="caution">
    <text evidence="3">The sequence shown here is derived from an EMBL/GenBank/DDBJ whole genome shotgun (WGS) entry which is preliminary data.</text>
</comment>
<dbReference type="SUPFAM" id="SSF46785">
    <property type="entry name" value="Winged helix' DNA-binding domain"/>
    <property type="match status" value="1"/>
</dbReference>
<comment type="subcellular location">
    <subcellularLocation>
        <location evidence="1">Cell membrane</location>
        <topology evidence="1">Peripheral membrane protein</topology>
    </subcellularLocation>
</comment>
<dbReference type="PANTHER" id="PTHR30432">
    <property type="entry name" value="TRANSCRIPTIONAL REGULATOR MODE"/>
    <property type="match status" value="1"/>
</dbReference>
<dbReference type="Proteomes" id="UP000466535">
    <property type="component" value="Unassembled WGS sequence"/>
</dbReference>
<dbReference type="EMBL" id="WUUT01000002">
    <property type="protein sequence ID" value="MXR51496.1"/>
    <property type="molecule type" value="Genomic_DNA"/>
</dbReference>
<dbReference type="Gene3D" id="2.40.50.100">
    <property type="match status" value="1"/>
</dbReference>
<dbReference type="SUPFAM" id="SSF50331">
    <property type="entry name" value="MOP-like"/>
    <property type="match status" value="1"/>
</dbReference>
<reference evidence="3 4" key="1">
    <citation type="submission" date="2019-12" db="EMBL/GenBank/DDBJ databases">
        <title>Isolation and characterization of three novel carbon monoxide-oxidizing members of Halobacteria from salione crusts and soils.</title>
        <authorList>
            <person name="Myers M.R."/>
            <person name="King G.M."/>
        </authorList>
    </citation>
    <scope>NUCLEOTIDE SEQUENCE [LARGE SCALE GENOMIC DNA]</scope>
    <source>
        <strain evidence="3 4">WSH3</strain>
    </source>
</reference>
<keyword evidence="4" id="KW-1185">Reference proteome</keyword>
<name>A0A6B0T5N3_9EURY</name>
<organism evidence="3 4">
    <name type="scientific">Halovenus carboxidivorans</name>
    <dbReference type="NCBI Taxonomy" id="2692199"/>
    <lineage>
        <taxon>Archaea</taxon>
        <taxon>Methanobacteriati</taxon>
        <taxon>Methanobacteriota</taxon>
        <taxon>Stenosarchaea group</taxon>
        <taxon>Halobacteria</taxon>
        <taxon>Halobacteriales</taxon>
        <taxon>Haloarculaceae</taxon>
        <taxon>Halovenus</taxon>
    </lineage>
</organism>
<dbReference type="InterPro" id="IPR051815">
    <property type="entry name" value="Molybdate_resp_trans_reg"/>
</dbReference>
<protein>
    <submittedName>
        <fullName evidence="3">LysR family transcriptional regulator</fullName>
    </submittedName>
</protein>
<dbReference type="RefSeq" id="WP_159763620.1">
    <property type="nucleotide sequence ID" value="NZ_WUUT01000002.1"/>
</dbReference>
<evidence type="ECO:0000313" key="4">
    <source>
        <dbReference type="Proteomes" id="UP000466535"/>
    </source>
</evidence>
<dbReference type="GO" id="GO:0005886">
    <property type="term" value="C:plasma membrane"/>
    <property type="evidence" value="ECO:0007669"/>
    <property type="project" value="UniProtKB-SubCell"/>
</dbReference>
<proteinExistence type="predicted"/>
<dbReference type="OrthoDB" id="70912at2157"/>
<dbReference type="PANTHER" id="PTHR30432:SF1">
    <property type="entry name" value="DNA-BINDING TRANSCRIPTIONAL DUAL REGULATOR MODE"/>
    <property type="match status" value="1"/>
</dbReference>
<dbReference type="InterPro" id="IPR036390">
    <property type="entry name" value="WH_DNA-bd_sf"/>
</dbReference>
<dbReference type="InterPro" id="IPR036388">
    <property type="entry name" value="WH-like_DNA-bd_sf"/>
</dbReference>
<dbReference type="AlphaFoldDB" id="A0A6B0T5N3"/>
<evidence type="ECO:0000259" key="2">
    <source>
        <dbReference type="Pfam" id="PF03459"/>
    </source>
</evidence>
<evidence type="ECO:0000256" key="1">
    <source>
        <dbReference type="ARBA" id="ARBA00004202"/>
    </source>
</evidence>
<evidence type="ECO:0000313" key="3">
    <source>
        <dbReference type="EMBL" id="MXR51496.1"/>
    </source>
</evidence>
<dbReference type="Pfam" id="PF03459">
    <property type="entry name" value="TOBE"/>
    <property type="match status" value="1"/>
</dbReference>
<dbReference type="InterPro" id="IPR005116">
    <property type="entry name" value="Transp-assoc_OB_typ1"/>
</dbReference>
<accession>A0A6B0T5N3</accession>
<dbReference type="Gene3D" id="1.10.10.10">
    <property type="entry name" value="Winged helix-like DNA-binding domain superfamily/Winged helix DNA-binding domain"/>
    <property type="match status" value="1"/>
</dbReference>
<dbReference type="InterPro" id="IPR008995">
    <property type="entry name" value="Mo/tungstate-bd_C_term_dom"/>
</dbReference>
<feature type="domain" description="Transport-associated OB type 1" evidence="2">
    <location>
        <begin position="169"/>
        <end position="228"/>
    </location>
</feature>
<sequence length="236" mass="24508">MTDSDPTTDGQGAAALVSNGVEFDSRDAALLREIDRTGSVARASSNLGRSRARALSRIDTLEDAFGELVERHRGGSGGGGSQLTQPAEALLGRYERLQAALTATAQVPETVLRGTVTERSGELAEVDTAVGAIRGLHDGVAVGDEVQARIGADSITLLDPSGDPEPDATSARNRLVGSITEVDRGETVLTARVSVGGVVFQALVTADSARRLALGERGKIVLTWKATATRLVGVDH</sequence>
<gene>
    <name evidence="3" type="ORF">GRX03_07750</name>
</gene>